<dbReference type="InterPro" id="IPR025476">
    <property type="entry name" value="Helitron_helicase-like"/>
</dbReference>
<evidence type="ECO:0000313" key="3">
    <source>
        <dbReference type="Proteomes" id="UP001165121"/>
    </source>
</evidence>
<dbReference type="EMBL" id="BSXT01000888">
    <property type="protein sequence ID" value="GMF35720.1"/>
    <property type="molecule type" value="Genomic_DNA"/>
</dbReference>
<comment type="caution">
    <text evidence="2">The sequence shown here is derived from an EMBL/GenBank/DDBJ whole genome shotgun (WGS) entry which is preliminary data.</text>
</comment>
<sequence length="175" mass="20148">MQLLDSLKPYFRVYSGYRLARVFKVCNPELTLDACRYLSSKKRRRCLHENPGIAARFFHHSFQVFVDNVLCGQSKPLGEIEDFFWRVEFQQRGSPHIHALLWIKYAPDVLKRSESEEGRAELAAFVDRSISVLSKSLQSLETCPCNTCTTQAEEKVDILAVRPPDYGTNEWGCDL</sequence>
<dbReference type="Proteomes" id="UP001165121">
    <property type="component" value="Unassembled WGS sequence"/>
</dbReference>
<evidence type="ECO:0000313" key="2">
    <source>
        <dbReference type="EMBL" id="GMF35720.1"/>
    </source>
</evidence>
<evidence type="ECO:0000259" key="1">
    <source>
        <dbReference type="Pfam" id="PF14214"/>
    </source>
</evidence>
<keyword evidence="3" id="KW-1185">Reference proteome</keyword>
<protein>
    <submittedName>
        <fullName evidence="2">Unnamed protein product</fullName>
    </submittedName>
</protein>
<proteinExistence type="predicted"/>
<organism evidence="2 3">
    <name type="scientific">Phytophthora fragariaefolia</name>
    <dbReference type="NCBI Taxonomy" id="1490495"/>
    <lineage>
        <taxon>Eukaryota</taxon>
        <taxon>Sar</taxon>
        <taxon>Stramenopiles</taxon>
        <taxon>Oomycota</taxon>
        <taxon>Peronosporomycetes</taxon>
        <taxon>Peronosporales</taxon>
        <taxon>Peronosporaceae</taxon>
        <taxon>Phytophthora</taxon>
    </lineage>
</organism>
<reference evidence="2" key="1">
    <citation type="submission" date="2023-04" db="EMBL/GenBank/DDBJ databases">
        <title>Phytophthora fragariaefolia NBRC 109709.</title>
        <authorList>
            <person name="Ichikawa N."/>
            <person name="Sato H."/>
            <person name="Tonouchi N."/>
        </authorList>
    </citation>
    <scope>NUCLEOTIDE SEQUENCE</scope>
    <source>
        <strain evidence="2">NBRC 109709</strain>
    </source>
</reference>
<accession>A0A9W6XBU8</accession>
<dbReference type="AlphaFoldDB" id="A0A9W6XBU8"/>
<gene>
    <name evidence="2" type="ORF">Pfra01_000953500</name>
</gene>
<dbReference type="Pfam" id="PF14214">
    <property type="entry name" value="Helitron_like_N"/>
    <property type="match status" value="1"/>
</dbReference>
<feature type="domain" description="Helitron helicase-like" evidence="1">
    <location>
        <begin position="26"/>
        <end position="101"/>
    </location>
</feature>
<dbReference type="OrthoDB" id="10064798at2759"/>
<name>A0A9W6XBU8_9STRA</name>